<keyword evidence="3" id="KW-0472">Membrane</keyword>
<feature type="domain" description="PPIase cyclophilin-type" evidence="4">
    <location>
        <begin position="110"/>
        <end position="271"/>
    </location>
</feature>
<feature type="compositionally biased region" description="Polar residues" evidence="2">
    <location>
        <begin position="57"/>
        <end position="68"/>
    </location>
</feature>
<dbReference type="PROSITE" id="PS50072">
    <property type="entry name" value="CSA_PPIASE_2"/>
    <property type="match status" value="1"/>
</dbReference>
<evidence type="ECO:0000256" key="3">
    <source>
        <dbReference type="SAM" id="Phobius"/>
    </source>
</evidence>
<protein>
    <submittedName>
        <fullName evidence="5">Peptidylprolyl isomerase</fullName>
    </submittedName>
</protein>
<dbReference type="Pfam" id="PF00160">
    <property type="entry name" value="Pro_isomerase"/>
    <property type="match status" value="1"/>
</dbReference>
<feature type="transmembrane region" description="Helical" evidence="3">
    <location>
        <begin position="31"/>
        <end position="51"/>
    </location>
</feature>
<dbReference type="GO" id="GO:0016853">
    <property type="term" value="F:isomerase activity"/>
    <property type="evidence" value="ECO:0007669"/>
    <property type="project" value="UniProtKB-KW"/>
</dbReference>
<dbReference type="InterPro" id="IPR044666">
    <property type="entry name" value="Cyclophilin_A-like"/>
</dbReference>
<evidence type="ECO:0000259" key="4">
    <source>
        <dbReference type="PROSITE" id="PS50072"/>
    </source>
</evidence>
<name>A0ABN1DP13_SACER</name>
<dbReference type="PANTHER" id="PTHR45625:SF3">
    <property type="entry name" value="PEPTIDYL-PROLYL CIS-TRANS ISOMERASE B-RELATED"/>
    <property type="match status" value="1"/>
</dbReference>
<dbReference type="SUPFAM" id="SSF50891">
    <property type="entry name" value="Cyclophilin-like"/>
    <property type="match status" value="1"/>
</dbReference>
<dbReference type="Gene3D" id="2.40.100.10">
    <property type="entry name" value="Cyclophilin-like"/>
    <property type="match status" value="1"/>
</dbReference>
<sequence length="273" mass="28320">MPSNEQRRQAAKRKLERQLERRAEQAKRRRTITIGTTIAVVVVVVAGVFYFTRTGGEQTPAAQPQAGTSGPCAYAATPGEPAAKPVSAPPDPAPTPAQGTENVTLRTSQGTVPVTLDRAKAPCTAQSFDHLVRAGYFDGTDCHRLTTGEGLKVLQCGDPSGTGGGGPGYSIKDEPPVGLAPAPAPYDQGGAVVYPRGTLAMAKSSQPNSGGSQFFMVYQDSYLPPDYTVFGSIGEEGLKVLDKVGGAGVQPVNGEGDGKPNLPVRIEQATVGA</sequence>
<keyword evidence="3" id="KW-1133">Transmembrane helix</keyword>
<dbReference type="InterPro" id="IPR029000">
    <property type="entry name" value="Cyclophilin-like_dom_sf"/>
</dbReference>
<evidence type="ECO:0000256" key="2">
    <source>
        <dbReference type="SAM" id="MobiDB-lite"/>
    </source>
</evidence>
<gene>
    <name evidence="5" type="ORF">GCM10009533_53150</name>
</gene>
<dbReference type="InterPro" id="IPR002130">
    <property type="entry name" value="Cyclophilin-type_PPIase_dom"/>
</dbReference>
<keyword evidence="6" id="KW-1185">Reference proteome</keyword>
<feature type="region of interest" description="Disordered" evidence="2">
    <location>
        <begin position="1"/>
        <end position="28"/>
    </location>
</feature>
<accession>A0ABN1DP13</accession>
<comment type="function">
    <text evidence="1">PPIases accelerate the folding of proteins. It catalyzes the cis-trans isomerization of proline imidic peptide bonds in oligopeptides.</text>
</comment>
<keyword evidence="3" id="KW-0812">Transmembrane</keyword>
<organism evidence="5 6">
    <name type="scientific">Saccharopolyspora erythraea</name>
    <name type="common">Streptomyces erythraeus</name>
    <dbReference type="NCBI Taxonomy" id="1836"/>
    <lineage>
        <taxon>Bacteria</taxon>
        <taxon>Bacillati</taxon>
        <taxon>Actinomycetota</taxon>
        <taxon>Actinomycetes</taxon>
        <taxon>Pseudonocardiales</taxon>
        <taxon>Pseudonocardiaceae</taxon>
        <taxon>Saccharopolyspora</taxon>
    </lineage>
</organism>
<dbReference type="EMBL" id="BAAAGS010000044">
    <property type="protein sequence ID" value="GAA0547822.1"/>
    <property type="molecule type" value="Genomic_DNA"/>
</dbReference>
<evidence type="ECO:0000313" key="6">
    <source>
        <dbReference type="Proteomes" id="UP001500729"/>
    </source>
</evidence>
<feature type="region of interest" description="Disordered" evidence="2">
    <location>
        <begin position="57"/>
        <end position="101"/>
    </location>
</feature>
<dbReference type="RefSeq" id="WP_009948962.1">
    <property type="nucleotide sequence ID" value="NZ_BAAAGS010000044.1"/>
</dbReference>
<reference evidence="5 6" key="1">
    <citation type="journal article" date="2019" name="Int. J. Syst. Evol. Microbiol.">
        <title>The Global Catalogue of Microorganisms (GCM) 10K type strain sequencing project: providing services to taxonomists for standard genome sequencing and annotation.</title>
        <authorList>
            <consortium name="The Broad Institute Genomics Platform"/>
            <consortium name="The Broad Institute Genome Sequencing Center for Infectious Disease"/>
            <person name="Wu L."/>
            <person name="Ma J."/>
        </authorList>
    </citation>
    <scope>NUCLEOTIDE SEQUENCE [LARGE SCALE GENOMIC DNA]</scope>
    <source>
        <strain evidence="5 6">JCM 10303</strain>
    </source>
</reference>
<dbReference type="PANTHER" id="PTHR45625">
    <property type="entry name" value="PEPTIDYL-PROLYL CIS-TRANS ISOMERASE-RELATED"/>
    <property type="match status" value="1"/>
</dbReference>
<proteinExistence type="predicted"/>
<evidence type="ECO:0000313" key="5">
    <source>
        <dbReference type="EMBL" id="GAA0547822.1"/>
    </source>
</evidence>
<evidence type="ECO:0000256" key="1">
    <source>
        <dbReference type="ARBA" id="ARBA00002388"/>
    </source>
</evidence>
<comment type="caution">
    <text evidence="5">The sequence shown here is derived from an EMBL/GenBank/DDBJ whole genome shotgun (WGS) entry which is preliminary data.</text>
</comment>
<dbReference type="Proteomes" id="UP001500729">
    <property type="component" value="Unassembled WGS sequence"/>
</dbReference>
<keyword evidence="5" id="KW-0413">Isomerase</keyword>
<feature type="compositionally biased region" description="Basic and acidic residues" evidence="2">
    <location>
        <begin position="16"/>
        <end position="26"/>
    </location>
</feature>